<dbReference type="AlphaFoldDB" id="A0A2U1TSD7"/>
<sequence>MALTSHSSYQNASHRNGFRCASHIRELAQHSQLLADWSLRYDQISQGRFEGNIKEAWIDDIQFHEEQLSQAVFQSGKGRDETLCLGVFNMLSAEARWMGKSLTLQDVTWSYNGGELMLQTPDRSSIQVLSIPLSLLPDIANELPNAVYSVRDDALASRIRQQITATFNSIIDHPLQMASQQARQHFKSDLRELVFAFFDVANRQNATIRHSQQKAQRVVRSAQEALIENRSMPLTMDELCLMTHTSRRTLQNCFEVVTGQSPAVFLKNMRLNGVKRTLVTSREPLNISDVASQWGFWHLSQFTADYKRLFGELPSQTLKAIRRLN</sequence>
<feature type="domain" description="HTH araC/xylS-type" evidence="4">
    <location>
        <begin position="216"/>
        <end position="320"/>
    </location>
</feature>
<dbReference type="Pfam" id="PF12833">
    <property type="entry name" value="HTH_18"/>
    <property type="match status" value="1"/>
</dbReference>
<evidence type="ECO:0000259" key="4">
    <source>
        <dbReference type="PROSITE" id="PS01124"/>
    </source>
</evidence>
<dbReference type="InterPro" id="IPR050204">
    <property type="entry name" value="AraC_XylS_family_regulators"/>
</dbReference>
<evidence type="ECO:0000313" key="6">
    <source>
        <dbReference type="Proteomes" id="UP000245138"/>
    </source>
</evidence>
<dbReference type="SUPFAM" id="SSF46689">
    <property type="entry name" value="Homeodomain-like"/>
    <property type="match status" value="2"/>
</dbReference>
<dbReference type="Proteomes" id="UP000245138">
    <property type="component" value="Unassembled WGS sequence"/>
</dbReference>
<dbReference type="InterPro" id="IPR009057">
    <property type="entry name" value="Homeodomain-like_sf"/>
</dbReference>
<proteinExistence type="predicted"/>
<keyword evidence="3" id="KW-0804">Transcription</keyword>
<keyword evidence="2" id="KW-0238">DNA-binding</keyword>
<keyword evidence="6" id="KW-1185">Reference proteome</keyword>
<gene>
    <name evidence="5" type="ORF">B4923_10715</name>
</gene>
<dbReference type="PANTHER" id="PTHR46796">
    <property type="entry name" value="HTH-TYPE TRANSCRIPTIONAL ACTIVATOR RHAS-RELATED"/>
    <property type="match status" value="1"/>
</dbReference>
<protein>
    <recommendedName>
        <fullName evidence="4">HTH araC/xylS-type domain-containing protein</fullName>
    </recommendedName>
</protein>
<organism evidence="5 6">
    <name type="scientific">Brenneria roseae subsp. americana</name>
    <dbReference type="NCBI Taxonomy" id="1508507"/>
    <lineage>
        <taxon>Bacteria</taxon>
        <taxon>Pseudomonadati</taxon>
        <taxon>Pseudomonadota</taxon>
        <taxon>Gammaproteobacteria</taxon>
        <taxon>Enterobacterales</taxon>
        <taxon>Pectobacteriaceae</taxon>
        <taxon>Brenneria</taxon>
    </lineage>
</organism>
<dbReference type="InterPro" id="IPR018060">
    <property type="entry name" value="HTH_AraC"/>
</dbReference>
<accession>A0A2U1TSD7</accession>
<dbReference type="PROSITE" id="PS00041">
    <property type="entry name" value="HTH_ARAC_FAMILY_1"/>
    <property type="match status" value="1"/>
</dbReference>
<dbReference type="PROSITE" id="PS01124">
    <property type="entry name" value="HTH_ARAC_FAMILY_2"/>
    <property type="match status" value="1"/>
</dbReference>
<evidence type="ECO:0000256" key="2">
    <source>
        <dbReference type="ARBA" id="ARBA00023125"/>
    </source>
</evidence>
<dbReference type="OrthoDB" id="6003540at2"/>
<evidence type="ECO:0000313" key="5">
    <source>
        <dbReference type="EMBL" id="PWC12311.1"/>
    </source>
</evidence>
<dbReference type="SMART" id="SM00342">
    <property type="entry name" value="HTH_ARAC"/>
    <property type="match status" value="1"/>
</dbReference>
<dbReference type="RefSeq" id="WP_109054355.1">
    <property type="nucleotide sequence ID" value="NZ_QDKJ01000007.1"/>
</dbReference>
<reference evidence="5 6" key="1">
    <citation type="submission" date="2018-04" db="EMBL/GenBank/DDBJ databases">
        <title>Brenneria corticis sp.nov.</title>
        <authorList>
            <person name="Li Y."/>
        </authorList>
    </citation>
    <scope>NUCLEOTIDE SEQUENCE [LARGE SCALE GENOMIC DNA]</scope>
    <source>
        <strain evidence="5 6">LMG 27715</strain>
    </source>
</reference>
<dbReference type="EMBL" id="QDKJ01000007">
    <property type="protein sequence ID" value="PWC12311.1"/>
    <property type="molecule type" value="Genomic_DNA"/>
</dbReference>
<name>A0A2U1TSD7_9GAMM</name>
<evidence type="ECO:0000256" key="1">
    <source>
        <dbReference type="ARBA" id="ARBA00023015"/>
    </source>
</evidence>
<dbReference type="PANTHER" id="PTHR46796:SF12">
    <property type="entry name" value="HTH-TYPE DNA-BINDING TRANSCRIPTIONAL ACTIVATOR EUTR"/>
    <property type="match status" value="1"/>
</dbReference>
<dbReference type="GO" id="GO:0043565">
    <property type="term" value="F:sequence-specific DNA binding"/>
    <property type="evidence" value="ECO:0007669"/>
    <property type="project" value="InterPro"/>
</dbReference>
<evidence type="ECO:0000256" key="3">
    <source>
        <dbReference type="ARBA" id="ARBA00023163"/>
    </source>
</evidence>
<comment type="caution">
    <text evidence="5">The sequence shown here is derived from an EMBL/GenBank/DDBJ whole genome shotgun (WGS) entry which is preliminary data.</text>
</comment>
<dbReference type="GO" id="GO:0003700">
    <property type="term" value="F:DNA-binding transcription factor activity"/>
    <property type="evidence" value="ECO:0007669"/>
    <property type="project" value="InterPro"/>
</dbReference>
<dbReference type="Gene3D" id="1.10.10.60">
    <property type="entry name" value="Homeodomain-like"/>
    <property type="match status" value="1"/>
</dbReference>
<keyword evidence="1" id="KW-0805">Transcription regulation</keyword>
<dbReference type="InterPro" id="IPR018062">
    <property type="entry name" value="HTH_AraC-typ_CS"/>
</dbReference>